<protein>
    <submittedName>
        <fullName evidence="2">DNA-directed DNA polymerase</fullName>
    </submittedName>
</protein>
<sequence>MNRIQWDPQALNDVFETWGITRRLQSKDSGRLNQLRKDIQEVVEDNLPESTYFRKKLEKHIKHKPEVAQAIKVLVKPFENPNPFPDEKIMIEDLEEVPKSVKEAQRSKYWEKYLAAMKLEMNQQHERNCFGYIKRSEIPPGHRLLRCKWVFDLKIDLVNRCLLKFNARLEVIDLKKEPTKNIADTKWVHKRKQDMAGVFEKYKSRLVVRGFTQVEGVDYDKTFAPVVRSTTIKVLISVSLDKEYRITQMDVVTVYLNSKMDYNLVIRIPDGYKLLDPNIDRKRHALRLLKGLYGTKQGGYLWNEEFKGTLISIGFKQSVSDPGLFRIEKNRSELLITLYVDNILIATDNEDLRKWKYKVKFMGEIHTLLGSVISYDRKAGKASIQQSNYIESIRQRFGLENTKYRTPLEDRIKLPENSEESTMEKYRSLLGAIMYASVSTRPDVAYATAYLGQFASKATEPHWNALKRLTGYLVNTSKLTLQYKAGKAHLIEAWVDASHLSEGAYGVSGQAVFVGGNLVSWRSRKQKTVALSSMEAEVNALVDVLKEVMWLRELLTDMGVSAIKTVIFEDNQAAIASSKNVIVNNHTRHMLGKTTFVREAIKEHNIELVFILTKDQKADGLTKAKGPSEFEQF</sequence>
<reference evidence="2 3" key="1">
    <citation type="journal article" date="2019" name="Sci. Rep.">
        <title>Comparative genomics of chytrid fungi reveal insights into the obligate biotrophic and pathogenic lifestyle of Synchytrium endobioticum.</title>
        <authorList>
            <person name="van de Vossenberg B.T.L.H."/>
            <person name="Warris S."/>
            <person name="Nguyen H.D.T."/>
            <person name="van Gent-Pelzer M.P.E."/>
            <person name="Joly D.L."/>
            <person name="van de Geest H.C."/>
            <person name="Bonants P.J.M."/>
            <person name="Smith D.S."/>
            <person name="Levesque C.A."/>
            <person name="van der Lee T.A.J."/>
        </authorList>
    </citation>
    <scope>NUCLEOTIDE SEQUENCE [LARGE SCALE GENOMIC DNA]</scope>
    <source>
        <strain evidence="2 3">CBS 675.73</strain>
    </source>
</reference>
<dbReference type="OrthoDB" id="2796020at2759"/>
<dbReference type="InterPro" id="IPR043502">
    <property type="entry name" value="DNA/RNA_pol_sf"/>
</dbReference>
<dbReference type="InterPro" id="IPR013103">
    <property type="entry name" value="RVT_2"/>
</dbReference>
<keyword evidence="2" id="KW-0808">Transferase</keyword>
<gene>
    <name evidence="2" type="ORF">CcCBS67573_g09688</name>
</gene>
<keyword evidence="3" id="KW-1185">Reference proteome</keyword>
<accession>A0A507DQA1</accession>
<evidence type="ECO:0000259" key="1">
    <source>
        <dbReference type="Pfam" id="PF07727"/>
    </source>
</evidence>
<dbReference type="EMBL" id="QEAP01000945">
    <property type="protein sequence ID" value="TPX53561.1"/>
    <property type="molecule type" value="Genomic_DNA"/>
</dbReference>
<comment type="caution">
    <text evidence="2">The sequence shown here is derived from an EMBL/GenBank/DDBJ whole genome shotgun (WGS) entry which is preliminary data.</text>
</comment>
<evidence type="ECO:0000313" key="3">
    <source>
        <dbReference type="Proteomes" id="UP000320333"/>
    </source>
</evidence>
<dbReference type="AlphaFoldDB" id="A0A507DQA1"/>
<evidence type="ECO:0000313" key="2">
    <source>
        <dbReference type="EMBL" id="TPX53561.1"/>
    </source>
</evidence>
<organism evidence="2 3">
    <name type="scientific">Chytriomyces confervae</name>
    <dbReference type="NCBI Taxonomy" id="246404"/>
    <lineage>
        <taxon>Eukaryota</taxon>
        <taxon>Fungi</taxon>
        <taxon>Fungi incertae sedis</taxon>
        <taxon>Chytridiomycota</taxon>
        <taxon>Chytridiomycota incertae sedis</taxon>
        <taxon>Chytridiomycetes</taxon>
        <taxon>Chytridiales</taxon>
        <taxon>Chytriomycetaceae</taxon>
        <taxon>Chytriomyces</taxon>
    </lineage>
</organism>
<dbReference type="Pfam" id="PF07727">
    <property type="entry name" value="RVT_2"/>
    <property type="match status" value="1"/>
</dbReference>
<dbReference type="Proteomes" id="UP000320333">
    <property type="component" value="Unassembled WGS sequence"/>
</dbReference>
<dbReference type="CDD" id="cd09272">
    <property type="entry name" value="RNase_HI_RT_Ty1"/>
    <property type="match status" value="1"/>
</dbReference>
<dbReference type="STRING" id="246404.A0A507DQA1"/>
<dbReference type="PANTHER" id="PTHR11439:SF440">
    <property type="entry name" value="INTEGRASE CATALYTIC DOMAIN-CONTAINING PROTEIN"/>
    <property type="match status" value="1"/>
</dbReference>
<proteinExistence type="predicted"/>
<keyword evidence="2" id="KW-0548">Nucleotidyltransferase</keyword>
<keyword evidence="2" id="KW-0239">DNA-directed DNA polymerase</keyword>
<dbReference type="PANTHER" id="PTHR11439">
    <property type="entry name" value="GAG-POL-RELATED RETROTRANSPOSON"/>
    <property type="match status" value="1"/>
</dbReference>
<dbReference type="GO" id="GO:0003887">
    <property type="term" value="F:DNA-directed DNA polymerase activity"/>
    <property type="evidence" value="ECO:0007669"/>
    <property type="project" value="UniProtKB-KW"/>
</dbReference>
<name>A0A507DQA1_9FUNG</name>
<feature type="domain" description="Reverse transcriptase Ty1/copia-type" evidence="1">
    <location>
        <begin position="172"/>
        <end position="403"/>
    </location>
</feature>
<dbReference type="SUPFAM" id="SSF56672">
    <property type="entry name" value="DNA/RNA polymerases"/>
    <property type="match status" value="1"/>
</dbReference>